<gene>
    <name evidence="1" type="ORF">HMPREF3213_03864</name>
</gene>
<name>A0A133K9T0_HEYCO</name>
<dbReference type="InterPro" id="IPR052708">
    <property type="entry name" value="PxpC"/>
</dbReference>
<dbReference type="SMART" id="SM00797">
    <property type="entry name" value="AHS2"/>
    <property type="match status" value="1"/>
</dbReference>
<dbReference type="GeneID" id="93258419"/>
<proteinExistence type="predicted"/>
<dbReference type="NCBIfam" id="TIGR00724">
    <property type="entry name" value="urea_amlyse_rel"/>
    <property type="match status" value="1"/>
</dbReference>
<dbReference type="Pfam" id="PF02626">
    <property type="entry name" value="CT_A_B"/>
    <property type="match status" value="1"/>
</dbReference>
<dbReference type="SUPFAM" id="SSF50891">
    <property type="entry name" value="Cyclophilin-like"/>
    <property type="match status" value="1"/>
</dbReference>
<dbReference type="PANTHER" id="PTHR43309:SF5">
    <property type="entry name" value="5-OXOPROLINASE SUBUNIT C"/>
    <property type="match status" value="1"/>
</dbReference>
<dbReference type="EMBL" id="LRPN01000209">
    <property type="protein sequence ID" value="KWZ76332.1"/>
    <property type="molecule type" value="Genomic_DNA"/>
</dbReference>
<dbReference type="AlphaFoldDB" id="A0A133K9T0"/>
<dbReference type="PANTHER" id="PTHR43309">
    <property type="entry name" value="5-OXOPROLINASE SUBUNIT C"/>
    <property type="match status" value="1"/>
</dbReference>
<comment type="caution">
    <text evidence="1">The sequence shown here is derived from an EMBL/GenBank/DDBJ whole genome shotgun (WGS) entry which is preliminary data.</text>
</comment>
<dbReference type="RefSeq" id="WP_061087302.1">
    <property type="nucleotide sequence ID" value="NZ_CP017888.1"/>
</dbReference>
<evidence type="ECO:0000313" key="1">
    <source>
        <dbReference type="EMBL" id="KWZ76332.1"/>
    </source>
</evidence>
<dbReference type="Gene3D" id="2.40.100.10">
    <property type="entry name" value="Cyclophilin-like"/>
    <property type="match status" value="1"/>
</dbReference>
<accession>A0A133K9T0</accession>
<reference evidence="2" key="1">
    <citation type="submission" date="2016-01" db="EMBL/GenBank/DDBJ databases">
        <authorList>
            <person name="Mitreva M."/>
            <person name="Pepin K.H."/>
            <person name="Mihindukulasuriya K.A."/>
            <person name="Fulton R."/>
            <person name="Fronick C."/>
            <person name="O'Laughlin M."/>
            <person name="Miner T."/>
            <person name="Herter B."/>
            <person name="Rosa B.A."/>
            <person name="Cordes M."/>
            <person name="Tomlinson C."/>
            <person name="Wollam A."/>
            <person name="Palsikar V.B."/>
            <person name="Mardis E.R."/>
            <person name="Wilson R.K."/>
        </authorList>
    </citation>
    <scope>NUCLEOTIDE SEQUENCE [LARGE SCALE GENOMIC DNA]</scope>
    <source>
        <strain evidence="2">GED7749B</strain>
    </source>
</reference>
<evidence type="ECO:0000313" key="2">
    <source>
        <dbReference type="Proteomes" id="UP000070376"/>
    </source>
</evidence>
<sequence>MIKIIKPGMLTTVQDLGRSGYQKYGVVQSGAMDAFAHRVANLLAGNPENEATLEITLTGPVLEFQNDTLIAICGSGFHAVLDGKPVGLWRPMKVKSGSELRLRQDGTGCRVYLAVSGGISVPEMLKSKSTYLRAKIGGFNGRALQAGDVLETGTPGEVSRQLTASLEYHSAWSVSKNILPDYGSSPTIRVVPGRHEDLFTAESIETFFRESYRLSQNSDRMGYRLEGPKLTVKAAQEMLSESVSFGTIQVPSGGEPIVLLADRQTTGGYPKIAQVASVDLPLLAQLKPGDELRFKKITLQEAQLLYIEREKQIRMLKGTIAYQAKRRGTHAEH</sequence>
<organism evidence="1 2">
    <name type="scientific">Heyndrickxia coagulans</name>
    <name type="common">Weizmannia coagulans</name>
    <dbReference type="NCBI Taxonomy" id="1398"/>
    <lineage>
        <taxon>Bacteria</taxon>
        <taxon>Bacillati</taxon>
        <taxon>Bacillota</taxon>
        <taxon>Bacilli</taxon>
        <taxon>Bacillales</taxon>
        <taxon>Bacillaceae</taxon>
        <taxon>Heyndrickxia</taxon>
    </lineage>
</organism>
<protein>
    <submittedName>
        <fullName evidence="1">Biotin-dependent carboxylase domain protein</fullName>
    </submittedName>
</protein>
<dbReference type="Proteomes" id="UP000070376">
    <property type="component" value="Unassembled WGS sequence"/>
</dbReference>
<dbReference type="InterPro" id="IPR029000">
    <property type="entry name" value="Cyclophilin-like_dom_sf"/>
</dbReference>
<dbReference type="InterPro" id="IPR003778">
    <property type="entry name" value="CT_A_B"/>
</dbReference>
<dbReference type="PATRIC" id="fig|1398.22.peg.3869"/>